<dbReference type="STRING" id="1666911.HLUCCA11_14915"/>
<name>A0A0P7ZIF4_9CYAN</name>
<reference evidence="1 2" key="1">
    <citation type="submission" date="2015-09" db="EMBL/GenBank/DDBJ databases">
        <title>Identification and resolution of microdiversity through metagenomic sequencing of parallel consortia.</title>
        <authorList>
            <person name="Nelson W.C."/>
            <person name="Romine M.F."/>
            <person name="Lindemann S.R."/>
        </authorList>
    </citation>
    <scope>NUCLEOTIDE SEQUENCE [LARGE SCALE GENOMIC DNA]</scope>
    <source>
        <strain evidence="1">Ana</strain>
    </source>
</reference>
<evidence type="ECO:0000313" key="1">
    <source>
        <dbReference type="EMBL" id="KPQ34391.1"/>
    </source>
</evidence>
<evidence type="ECO:0008006" key="3">
    <source>
        <dbReference type="Google" id="ProtNLM"/>
    </source>
</evidence>
<evidence type="ECO:0000313" key="2">
    <source>
        <dbReference type="Proteomes" id="UP000050465"/>
    </source>
</evidence>
<accession>A0A0P7ZIF4</accession>
<organism evidence="1 2">
    <name type="scientific">Phormidesmis priestleyi Ana</name>
    <dbReference type="NCBI Taxonomy" id="1666911"/>
    <lineage>
        <taxon>Bacteria</taxon>
        <taxon>Bacillati</taxon>
        <taxon>Cyanobacteriota</taxon>
        <taxon>Cyanophyceae</taxon>
        <taxon>Leptolyngbyales</taxon>
        <taxon>Leptolyngbyaceae</taxon>
        <taxon>Phormidesmis</taxon>
    </lineage>
</organism>
<comment type="caution">
    <text evidence="1">The sequence shown here is derived from an EMBL/GenBank/DDBJ whole genome shotgun (WGS) entry which is preliminary data.</text>
</comment>
<gene>
    <name evidence="1" type="ORF">HLUCCA11_14915</name>
</gene>
<dbReference type="Pfam" id="PF11061">
    <property type="entry name" value="Tsr0524-like"/>
    <property type="match status" value="1"/>
</dbReference>
<protein>
    <recommendedName>
        <fullName evidence="3">Cytochrome b6-f complex subunit PetP</fullName>
    </recommendedName>
</protein>
<dbReference type="AlphaFoldDB" id="A0A0P7ZIF4"/>
<sequence length="67" mass="7723">MDLEIGQRVQVYRMRDRVAKSLASRLGKTGVVKNLKILDGMNIGALIEFDADEYTTWFFEDELRAVE</sequence>
<proteinExistence type="predicted"/>
<dbReference type="Proteomes" id="UP000050465">
    <property type="component" value="Unassembled WGS sequence"/>
</dbReference>
<dbReference type="InterPro" id="IPR021291">
    <property type="entry name" value="Tsr0524-like"/>
</dbReference>
<dbReference type="EMBL" id="LJZR01000020">
    <property type="protein sequence ID" value="KPQ34391.1"/>
    <property type="molecule type" value="Genomic_DNA"/>
</dbReference>